<evidence type="ECO:0000313" key="1">
    <source>
        <dbReference type="Proteomes" id="UP000675920"/>
    </source>
</evidence>
<name>A0A8B6X882_9BURK</name>
<dbReference type="OrthoDB" id="8521216at2"/>
<dbReference type="AlphaFoldDB" id="A0A8B6X882"/>
<evidence type="ECO:0000313" key="2">
    <source>
        <dbReference type="RefSeq" id="WP_051378045.1"/>
    </source>
</evidence>
<protein>
    <recommendedName>
        <fullName evidence="3">DUF721 domain-containing protein</fullName>
    </recommendedName>
</protein>
<accession>A0A8B6X882</accession>
<keyword evidence="1" id="KW-1185">Reference proteome</keyword>
<dbReference type="Proteomes" id="UP000675920">
    <property type="component" value="Unplaced"/>
</dbReference>
<organism evidence="1 2">
    <name type="scientific">Derxia gummosa DSM 723</name>
    <dbReference type="NCBI Taxonomy" id="1121388"/>
    <lineage>
        <taxon>Bacteria</taxon>
        <taxon>Pseudomonadati</taxon>
        <taxon>Pseudomonadota</taxon>
        <taxon>Betaproteobacteria</taxon>
        <taxon>Burkholderiales</taxon>
        <taxon>Alcaligenaceae</taxon>
        <taxon>Derxia</taxon>
    </lineage>
</organism>
<reference evidence="2" key="1">
    <citation type="submission" date="2025-08" db="UniProtKB">
        <authorList>
            <consortium name="RefSeq"/>
        </authorList>
    </citation>
    <scope>IDENTIFICATION</scope>
</reference>
<evidence type="ECO:0008006" key="3">
    <source>
        <dbReference type="Google" id="ProtNLM"/>
    </source>
</evidence>
<dbReference type="RefSeq" id="WP_051378045.1">
    <property type="nucleotide sequence ID" value="NZ_AXWS01000007.1"/>
</dbReference>
<proteinExistence type="predicted"/>
<sequence>MSRPRALPLTNWLSDIDGLGPMLPSVDRLISLQTAVDRFCRARRMGAVWVRETVGIALKPRLLLVVGMQAQAAKLKNAAPSLLEHLRLEGWNFHDVQVRVKYGVGDPAWGPAPEHPPKPGLKPEQVEGWERLAGELDDGPLRDSVLRLVRHHRGL</sequence>